<dbReference type="RefSeq" id="WP_057821839.1">
    <property type="nucleotide sequence ID" value="NZ_AZEC01000013.1"/>
</dbReference>
<evidence type="ECO:0000256" key="1">
    <source>
        <dbReference type="ARBA" id="ARBA00008642"/>
    </source>
</evidence>
<comment type="subcellular location">
    <subcellularLocation>
        <location evidence="9">Cytoplasm</location>
    </subcellularLocation>
</comment>
<dbReference type="InterPro" id="IPR016039">
    <property type="entry name" value="Thiolase-like"/>
</dbReference>
<dbReference type="Pfam" id="PF08545">
    <property type="entry name" value="ACP_syn_III"/>
    <property type="match status" value="1"/>
</dbReference>
<comment type="domain">
    <text evidence="9">The last Arg residue of the ACP-binding site is essential for the weak association between ACP/AcpP and FabH.</text>
</comment>
<keyword evidence="2 9" id="KW-0963">Cytoplasm</keyword>
<dbReference type="OrthoDB" id="9815506at2"/>
<proteinExistence type="inferred from homology"/>
<dbReference type="GO" id="GO:0004315">
    <property type="term" value="F:3-oxoacyl-[acyl-carrier-protein] synthase activity"/>
    <property type="evidence" value="ECO:0007669"/>
    <property type="project" value="InterPro"/>
</dbReference>
<comment type="pathway">
    <text evidence="9">Lipid metabolism; fatty acid biosynthesis.</text>
</comment>
<evidence type="ECO:0000256" key="3">
    <source>
        <dbReference type="ARBA" id="ARBA00022516"/>
    </source>
</evidence>
<dbReference type="InterPro" id="IPR013747">
    <property type="entry name" value="ACP_syn_III_C"/>
</dbReference>
<dbReference type="STRING" id="1423792.FD09_GL000845"/>
<evidence type="ECO:0000313" key="12">
    <source>
        <dbReference type="EMBL" id="KRL11115.1"/>
    </source>
</evidence>
<dbReference type="EMBL" id="AZEC01000013">
    <property type="protein sequence ID" value="KRL11115.1"/>
    <property type="molecule type" value="Genomic_DNA"/>
</dbReference>
<dbReference type="GO" id="GO:0044550">
    <property type="term" value="P:secondary metabolite biosynthetic process"/>
    <property type="evidence" value="ECO:0007669"/>
    <property type="project" value="TreeGrafter"/>
</dbReference>
<keyword evidence="4 9" id="KW-0808">Transferase</keyword>
<name>A0A0R1N366_9LACO</name>
<keyword evidence="13" id="KW-1185">Reference proteome</keyword>
<evidence type="ECO:0000256" key="9">
    <source>
        <dbReference type="HAMAP-Rule" id="MF_01815"/>
    </source>
</evidence>
<keyword evidence="7 9" id="KW-0275">Fatty acid biosynthesis</keyword>
<dbReference type="PATRIC" id="fig|1423792.3.peg.858"/>
<dbReference type="PANTHER" id="PTHR34069:SF2">
    <property type="entry name" value="BETA-KETOACYL-[ACYL-CARRIER-PROTEIN] SYNTHASE III"/>
    <property type="match status" value="1"/>
</dbReference>
<dbReference type="CDD" id="cd00830">
    <property type="entry name" value="KAS_III"/>
    <property type="match status" value="1"/>
</dbReference>
<comment type="caution">
    <text evidence="12">The sequence shown here is derived from an EMBL/GenBank/DDBJ whole genome shotgun (WGS) entry which is preliminary data.</text>
</comment>
<keyword evidence="9" id="KW-0511">Multifunctional enzyme</keyword>
<evidence type="ECO:0000256" key="8">
    <source>
        <dbReference type="ARBA" id="ARBA00023315"/>
    </source>
</evidence>
<feature type="active site" evidence="9">
    <location>
        <position position="115"/>
    </location>
</feature>
<feature type="domain" description="Beta-ketoacyl-[acyl-carrier-protein] synthase III N-terminal" evidence="11">
    <location>
        <begin position="109"/>
        <end position="186"/>
    </location>
</feature>
<dbReference type="GO" id="GO:0005737">
    <property type="term" value="C:cytoplasm"/>
    <property type="evidence" value="ECO:0007669"/>
    <property type="project" value="UniProtKB-SubCell"/>
</dbReference>
<evidence type="ECO:0000256" key="2">
    <source>
        <dbReference type="ARBA" id="ARBA00022490"/>
    </source>
</evidence>
<comment type="function">
    <text evidence="9">Catalyzes the condensation reaction of fatty acid synthesis by the addition to an acyl acceptor of two carbons from malonyl-ACP. Catalyzes the first condensation reaction which initiates fatty acid synthesis and may therefore play a role in governing the total rate of fatty acid production. Possesses both acetoacetyl-ACP synthase and acetyl transacylase activities. Its substrate specificity determines the biosynthesis of branched-chain and/or straight-chain of fatty acids.</text>
</comment>
<dbReference type="NCBIfam" id="TIGR00747">
    <property type="entry name" value="fabH"/>
    <property type="match status" value="1"/>
</dbReference>
<keyword evidence="5 9" id="KW-0276">Fatty acid metabolism</keyword>
<evidence type="ECO:0000259" key="10">
    <source>
        <dbReference type="Pfam" id="PF08541"/>
    </source>
</evidence>
<dbReference type="InterPro" id="IPR013751">
    <property type="entry name" value="ACP_syn_III_N"/>
</dbReference>
<dbReference type="InterPro" id="IPR004655">
    <property type="entry name" value="FabH"/>
</dbReference>
<gene>
    <name evidence="9" type="primary">fabH</name>
    <name evidence="12" type="ORF">FD09_GL000845</name>
</gene>
<dbReference type="Gene3D" id="3.40.47.10">
    <property type="match status" value="1"/>
</dbReference>
<evidence type="ECO:0000256" key="6">
    <source>
        <dbReference type="ARBA" id="ARBA00023098"/>
    </source>
</evidence>
<evidence type="ECO:0000259" key="11">
    <source>
        <dbReference type="Pfam" id="PF08545"/>
    </source>
</evidence>
<reference evidence="12 13" key="1">
    <citation type="journal article" date="2015" name="Genome Announc.">
        <title>Expanding the biotechnology potential of lactobacilli through comparative genomics of 213 strains and associated genera.</title>
        <authorList>
            <person name="Sun Z."/>
            <person name="Harris H.M."/>
            <person name="McCann A."/>
            <person name="Guo C."/>
            <person name="Argimon S."/>
            <person name="Zhang W."/>
            <person name="Yang X."/>
            <person name="Jeffery I.B."/>
            <person name="Cooney J.C."/>
            <person name="Kagawa T.F."/>
            <person name="Liu W."/>
            <person name="Song Y."/>
            <person name="Salvetti E."/>
            <person name="Wrobel A."/>
            <person name="Rasinkangas P."/>
            <person name="Parkhill J."/>
            <person name="Rea M.C."/>
            <person name="O'Sullivan O."/>
            <person name="Ritari J."/>
            <person name="Douillard F.P."/>
            <person name="Paul Ross R."/>
            <person name="Yang R."/>
            <person name="Briner A.E."/>
            <person name="Felis G.E."/>
            <person name="de Vos W.M."/>
            <person name="Barrangou R."/>
            <person name="Klaenhammer T.R."/>
            <person name="Caufield P.W."/>
            <person name="Cui Y."/>
            <person name="Zhang H."/>
            <person name="O'Toole P.W."/>
        </authorList>
    </citation>
    <scope>NUCLEOTIDE SEQUENCE [LARGE SCALE GENOMIC DNA]</scope>
    <source>
        <strain evidence="12 13">DSM 12744</strain>
    </source>
</reference>
<keyword evidence="6 9" id="KW-0443">Lipid metabolism</keyword>
<dbReference type="Pfam" id="PF08541">
    <property type="entry name" value="ACP_syn_III_C"/>
    <property type="match status" value="1"/>
</dbReference>
<evidence type="ECO:0000256" key="4">
    <source>
        <dbReference type="ARBA" id="ARBA00022679"/>
    </source>
</evidence>
<evidence type="ECO:0000313" key="13">
    <source>
        <dbReference type="Proteomes" id="UP000051330"/>
    </source>
</evidence>
<feature type="active site" evidence="9">
    <location>
        <position position="278"/>
    </location>
</feature>
<dbReference type="EC" id="2.3.1.180" evidence="9"/>
<dbReference type="Proteomes" id="UP000051330">
    <property type="component" value="Unassembled WGS sequence"/>
</dbReference>
<keyword evidence="3 9" id="KW-0444">Lipid biosynthesis</keyword>
<protein>
    <recommendedName>
        <fullName evidence="9">Beta-ketoacyl-[acyl-carrier-protein] synthase III</fullName>
        <shortName evidence="9">Beta-ketoacyl-ACP synthase III</shortName>
        <shortName evidence="9">KAS III</shortName>
        <ecNumber evidence="9">2.3.1.180</ecNumber>
    </recommendedName>
    <alternativeName>
        <fullName evidence="9">3-oxoacyl-[acyl-carrier-protein] synthase 3</fullName>
    </alternativeName>
    <alternativeName>
        <fullName evidence="9">3-oxoacyl-[acyl-carrier-protein] synthase III</fullName>
    </alternativeName>
</protein>
<dbReference type="UniPathway" id="UPA00094"/>
<feature type="active site" evidence="9">
    <location>
        <position position="248"/>
    </location>
</feature>
<comment type="similarity">
    <text evidence="1 9">Belongs to the thiolase-like superfamily. FabH family.</text>
</comment>
<organism evidence="12 13">
    <name type="scientific">Schleiferilactobacillus perolens DSM 12744</name>
    <dbReference type="NCBI Taxonomy" id="1423792"/>
    <lineage>
        <taxon>Bacteria</taxon>
        <taxon>Bacillati</taxon>
        <taxon>Bacillota</taxon>
        <taxon>Bacilli</taxon>
        <taxon>Lactobacillales</taxon>
        <taxon>Lactobacillaceae</taxon>
        <taxon>Schleiferilactobacillus</taxon>
    </lineage>
</organism>
<feature type="domain" description="Beta-ketoacyl-[acyl-carrier-protein] synthase III C-terminal" evidence="10">
    <location>
        <begin position="233"/>
        <end position="321"/>
    </location>
</feature>
<dbReference type="GO" id="GO:0033818">
    <property type="term" value="F:beta-ketoacyl-acyl-carrier-protein synthase III activity"/>
    <property type="evidence" value="ECO:0007669"/>
    <property type="project" value="UniProtKB-UniRule"/>
</dbReference>
<evidence type="ECO:0000256" key="5">
    <source>
        <dbReference type="ARBA" id="ARBA00022832"/>
    </source>
</evidence>
<dbReference type="GO" id="GO:0006633">
    <property type="term" value="P:fatty acid biosynthetic process"/>
    <property type="evidence" value="ECO:0007669"/>
    <property type="project" value="UniProtKB-UniRule"/>
</dbReference>
<dbReference type="HAMAP" id="MF_01815">
    <property type="entry name" value="FabH"/>
    <property type="match status" value="1"/>
</dbReference>
<dbReference type="SUPFAM" id="SSF53901">
    <property type="entry name" value="Thiolase-like"/>
    <property type="match status" value="1"/>
</dbReference>
<accession>A0A0R1N366</accession>
<sequence length="321" mass="33818">MTSQPFTILAAAHELPCRVVTNDELAAQMDTSDEWIRQRTGIHTRHIAAPDQTTSTLSTSVAQKLLHQSGVAPDQISYILVATMSPDYATPATAAQVQGNIGATNAVAFDLSAACSGFVYGLHVMAKLLVGAAPGYGIVLGGETLSRLVDWQDRSTAVLFGDGAGGVLVTNDPAAGNGQYLGDDLHTLGDQGAYLTARQLGGSDPDPYLRMNGRKVYSFATRHVPRSLTAGVTQAGLSLTAVDYFLLHQANARIIQQVAKELDQPLAKFPQNIATVGNTAAASEPILLSTEIADRRIQRGQTLALCGFGGGLTVGTVILRY</sequence>
<dbReference type="PANTHER" id="PTHR34069">
    <property type="entry name" value="3-OXOACYL-[ACYL-CARRIER-PROTEIN] SYNTHASE 3"/>
    <property type="match status" value="1"/>
</dbReference>
<dbReference type="NCBIfam" id="NF006829">
    <property type="entry name" value="PRK09352.1"/>
    <property type="match status" value="1"/>
</dbReference>
<comment type="catalytic activity">
    <reaction evidence="9">
        <text>malonyl-[ACP] + acetyl-CoA + H(+) = 3-oxobutanoyl-[ACP] + CO2 + CoA</text>
        <dbReference type="Rhea" id="RHEA:12080"/>
        <dbReference type="Rhea" id="RHEA-COMP:9623"/>
        <dbReference type="Rhea" id="RHEA-COMP:9625"/>
        <dbReference type="ChEBI" id="CHEBI:15378"/>
        <dbReference type="ChEBI" id="CHEBI:16526"/>
        <dbReference type="ChEBI" id="CHEBI:57287"/>
        <dbReference type="ChEBI" id="CHEBI:57288"/>
        <dbReference type="ChEBI" id="CHEBI:78449"/>
        <dbReference type="ChEBI" id="CHEBI:78450"/>
        <dbReference type="EC" id="2.3.1.180"/>
    </reaction>
</comment>
<keyword evidence="8 9" id="KW-0012">Acyltransferase</keyword>
<dbReference type="AlphaFoldDB" id="A0A0R1N366"/>
<comment type="subunit">
    <text evidence="9">Homodimer.</text>
</comment>
<feature type="region of interest" description="ACP-binding" evidence="9">
    <location>
        <begin position="249"/>
        <end position="253"/>
    </location>
</feature>
<evidence type="ECO:0000256" key="7">
    <source>
        <dbReference type="ARBA" id="ARBA00023160"/>
    </source>
</evidence>